<keyword evidence="10" id="KW-1185">Reference proteome</keyword>
<dbReference type="InterPro" id="IPR006037">
    <property type="entry name" value="RCK_C"/>
</dbReference>
<dbReference type="RefSeq" id="WP_115218025.1">
    <property type="nucleotide sequence ID" value="NZ_UHIA01000003.1"/>
</dbReference>
<evidence type="ECO:0000313" key="9">
    <source>
        <dbReference type="EMBL" id="SUO91375.1"/>
    </source>
</evidence>
<feature type="transmembrane region" description="Helical" evidence="7">
    <location>
        <begin position="523"/>
        <end position="544"/>
    </location>
</feature>
<dbReference type="OrthoDB" id="9809303at2"/>
<dbReference type="InterPro" id="IPR036721">
    <property type="entry name" value="RCK_C_sf"/>
</dbReference>
<dbReference type="PANTHER" id="PTHR43652">
    <property type="entry name" value="BASIC AMINO ACID ANTIPORTER YFCC-RELATED"/>
    <property type="match status" value="1"/>
</dbReference>
<feature type="transmembrane region" description="Helical" evidence="7">
    <location>
        <begin position="171"/>
        <end position="191"/>
    </location>
</feature>
<feature type="transmembrane region" description="Helical" evidence="7">
    <location>
        <begin position="134"/>
        <end position="159"/>
    </location>
</feature>
<organism evidence="9 10">
    <name type="scientific">Suttonella indologenes</name>
    <dbReference type="NCBI Taxonomy" id="13276"/>
    <lineage>
        <taxon>Bacteria</taxon>
        <taxon>Pseudomonadati</taxon>
        <taxon>Pseudomonadota</taxon>
        <taxon>Gammaproteobacteria</taxon>
        <taxon>Cardiobacteriales</taxon>
        <taxon>Cardiobacteriaceae</taxon>
        <taxon>Suttonella</taxon>
    </lineage>
</organism>
<feature type="transmembrane region" description="Helical" evidence="7">
    <location>
        <begin position="396"/>
        <end position="425"/>
    </location>
</feature>
<dbReference type="InterPro" id="IPR004680">
    <property type="entry name" value="Cit_transptr-like_dom"/>
</dbReference>
<evidence type="ECO:0000256" key="2">
    <source>
        <dbReference type="ARBA" id="ARBA00022448"/>
    </source>
</evidence>
<feature type="transmembrane region" description="Helical" evidence="7">
    <location>
        <begin position="28"/>
        <end position="44"/>
    </location>
</feature>
<dbReference type="Proteomes" id="UP000254575">
    <property type="component" value="Unassembled WGS sequence"/>
</dbReference>
<dbReference type="SUPFAM" id="SSF116726">
    <property type="entry name" value="TrkA C-terminal domain-like"/>
    <property type="match status" value="2"/>
</dbReference>
<sequence>MTIDIAITLSIAIIATVLFATEKMRMDAVAILVLASLALFGQISPQEALSGFSNSATITVTAMFVLAAGLQISGALDGIGALLGRVKSPLAFLLVLFAIVSLISPFVNNTAVVAVFIPIVIAAAKNIKFPASKALIPLSFVSQMAGVTTLIGTSTNLLVNSIAQQQGHRGFGMFEFFPLGIIFLIIGYVYLLTAGRWLLPDNSAHLIDERQDLGKYVAEWRVSAESPLVGKTIADAVDLNLYIIGVLRDGERLSTPSQQVLQRHDILLVRGLPEELLKLRDQFALKAFSVYAHQHNSDNAETQWVIAEVMVAPNSQWIGGNVALLSQRWNRNSTVVGIQRRSKIVRERLRRIHFHVGDILLMILPKEDIADLRRNQDFIILSENHERKKTDWRAHFAIGVMIAVITASAVGIVPITITALIGAVLMVCAGCLSAEEAYASIDWRIIILLAGLLPLGAAMNNSGAAAFIVEHTLGRFNDASPLTILAILYLMTMVLTELMSNAGTAVLMTPIAVSTANMLDINASPLIIAVMFAAATSFMTPVGYQTNTMVYGAGGYRFTDFIKIGLPLNLLYWALGILFIPMIWPFS</sequence>
<feature type="transmembrane region" description="Helical" evidence="7">
    <location>
        <begin position="56"/>
        <end position="76"/>
    </location>
</feature>
<evidence type="ECO:0000256" key="4">
    <source>
        <dbReference type="ARBA" id="ARBA00022737"/>
    </source>
</evidence>
<feature type="transmembrane region" description="Helical" evidence="7">
    <location>
        <begin position="6"/>
        <end position="21"/>
    </location>
</feature>
<keyword evidence="4" id="KW-0677">Repeat</keyword>
<evidence type="ECO:0000259" key="8">
    <source>
        <dbReference type="PROSITE" id="PS51202"/>
    </source>
</evidence>
<dbReference type="CDD" id="cd01115">
    <property type="entry name" value="SLC13_permease"/>
    <property type="match status" value="1"/>
</dbReference>
<dbReference type="GO" id="GO:0008324">
    <property type="term" value="F:monoatomic cation transmembrane transporter activity"/>
    <property type="evidence" value="ECO:0007669"/>
    <property type="project" value="InterPro"/>
</dbReference>
<dbReference type="GO" id="GO:0005886">
    <property type="term" value="C:plasma membrane"/>
    <property type="evidence" value="ECO:0007669"/>
    <property type="project" value="TreeGrafter"/>
</dbReference>
<feature type="transmembrane region" description="Helical" evidence="7">
    <location>
        <begin position="445"/>
        <end position="469"/>
    </location>
</feature>
<feature type="domain" description="RCK C-terminal" evidence="8">
    <location>
        <begin position="204"/>
        <end position="285"/>
    </location>
</feature>
<protein>
    <submittedName>
        <fullName evidence="9">Na(+)/dicarboxylate symporter</fullName>
    </submittedName>
</protein>
<name>A0A380MIU6_9GAMM</name>
<comment type="subcellular location">
    <subcellularLocation>
        <location evidence="1">Membrane</location>
        <topology evidence="1">Multi-pass membrane protein</topology>
    </subcellularLocation>
</comment>
<feature type="transmembrane region" description="Helical" evidence="7">
    <location>
        <begin position="564"/>
        <end position="584"/>
    </location>
</feature>
<gene>
    <name evidence="9" type="primary">sdcS_1</name>
    <name evidence="9" type="ORF">NCTC10717_00130</name>
</gene>
<keyword evidence="3 7" id="KW-0812">Transmembrane</keyword>
<dbReference type="Pfam" id="PF03600">
    <property type="entry name" value="CitMHS"/>
    <property type="match status" value="1"/>
</dbReference>
<evidence type="ECO:0000256" key="3">
    <source>
        <dbReference type="ARBA" id="ARBA00022692"/>
    </source>
</evidence>
<evidence type="ECO:0000256" key="7">
    <source>
        <dbReference type="SAM" id="Phobius"/>
    </source>
</evidence>
<keyword evidence="2" id="KW-0813">Transport</keyword>
<feature type="domain" description="RCK C-terminal" evidence="8">
    <location>
        <begin position="294"/>
        <end position="378"/>
    </location>
</feature>
<keyword evidence="5 7" id="KW-1133">Transmembrane helix</keyword>
<dbReference type="PROSITE" id="PS51202">
    <property type="entry name" value="RCK_C"/>
    <property type="match status" value="2"/>
</dbReference>
<proteinExistence type="predicted"/>
<evidence type="ECO:0000256" key="6">
    <source>
        <dbReference type="ARBA" id="ARBA00023136"/>
    </source>
</evidence>
<dbReference type="EMBL" id="UHIA01000003">
    <property type="protein sequence ID" value="SUO91375.1"/>
    <property type="molecule type" value="Genomic_DNA"/>
</dbReference>
<accession>A0A380MIU6</accession>
<keyword evidence="6 7" id="KW-0472">Membrane</keyword>
<reference evidence="9 10" key="1">
    <citation type="submission" date="2018-06" db="EMBL/GenBank/DDBJ databases">
        <authorList>
            <consortium name="Pathogen Informatics"/>
            <person name="Doyle S."/>
        </authorList>
    </citation>
    <scope>NUCLEOTIDE SEQUENCE [LARGE SCALE GENOMIC DNA]</scope>
    <source>
        <strain evidence="9 10">NCTC10717</strain>
    </source>
</reference>
<dbReference type="PANTHER" id="PTHR43652:SF2">
    <property type="entry name" value="BASIC AMINO ACID ANTIPORTER YFCC-RELATED"/>
    <property type="match status" value="1"/>
</dbReference>
<dbReference type="Gene3D" id="3.30.70.1450">
    <property type="entry name" value="Regulator of K+ conductance, C-terminal domain"/>
    <property type="match status" value="2"/>
</dbReference>
<dbReference type="AlphaFoldDB" id="A0A380MIU6"/>
<evidence type="ECO:0000256" key="1">
    <source>
        <dbReference type="ARBA" id="ARBA00004141"/>
    </source>
</evidence>
<evidence type="ECO:0000256" key="5">
    <source>
        <dbReference type="ARBA" id="ARBA00022989"/>
    </source>
</evidence>
<dbReference type="InterPro" id="IPR051679">
    <property type="entry name" value="DASS-Related_Transporters"/>
</dbReference>
<evidence type="ECO:0000313" key="10">
    <source>
        <dbReference type="Proteomes" id="UP000254575"/>
    </source>
</evidence>
<dbReference type="Pfam" id="PF02080">
    <property type="entry name" value="TrkA_C"/>
    <property type="match status" value="1"/>
</dbReference>
<feature type="transmembrane region" description="Helical" evidence="7">
    <location>
        <begin position="88"/>
        <end position="104"/>
    </location>
</feature>
<dbReference type="GO" id="GO:0006813">
    <property type="term" value="P:potassium ion transport"/>
    <property type="evidence" value="ECO:0007669"/>
    <property type="project" value="InterPro"/>
</dbReference>
<feature type="transmembrane region" description="Helical" evidence="7">
    <location>
        <begin position="481"/>
        <end position="503"/>
    </location>
</feature>